<evidence type="ECO:0000313" key="2">
    <source>
        <dbReference type="EMBL" id="TSC93792.1"/>
    </source>
</evidence>
<dbReference type="Proteomes" id="UP000316495">
    <property type="component" value="Unassembled WGS sequence"/>
</dbReference>
<keyword evidence="1" id="KW-0472">Membrane</keyword>
<reference evidence="2 3" key="1">
    <citation type="submission" date="2017-07" db="EMBL/GenBank/DDBJ databases">
        <title>Mechanisms for carbon and nitrogen cycling indicate functional differentiation within the Candidate Phyla Radiation.</title>
        <authorList>
            <person name="Danczak R.E."/>
            <person name="Johnston M.D."/>
            <person name="Kenah C."/>
            <person name="Slattery M."/>
            <person name="Wrighton K.C."/>
            <person name="Wilkins M.J."/>
        </authorList>
    </citation>
    <scope>NUCLEOTIDE SEQUENCE [LARGE SCALE GENOMIC DNA]</scope>
    <source>
        <strain evidence="2">Athens1014_28</strain>
    </source>
</reference>
<sequence>MKNFFYFIVVVAVVITIGVLFYKSSKSKTTNSSESATSASLSIANDVIVDNPIATLYFGNGCPHCKNLEDWLEKNNIADKVKYNRKEVWYNKTNSAELSKKAEICGLKSDEVGVPFLFDDATSKCLTGEPDIENYFKGKINE</sequence>
<dbReference type="EMBL" id="VMGN01000028">
    <property type="protein sequence ID" value="TSC93792.1"/>
    <property type="molecule type" value="Genomic_DNA"/>
</dbReference>
<comment type="caution">
    <text evidence="2">The sequence shown here is derived from an EMBL/GenBank/DDBJ whole genome shotgun (WGS) entry which is preliminary data.</text>
</comment>
<gene>
    <name evidence="2" type="ORF">Athens101428_534</name>
</gene>
<evidence type="ECO:0000313" key="3">
    <source>
        <dbReference type="Proteomes" id="UP000316495"/>
    </source>
</evidence>
<feature type="transmembrane region" description="Helical" evidence="1">
    <location>
        <begin position="6"/>
        <end position="22"/>
    </location>
</feature>
<protein>
    <recommendedName>
        <fullName evidence="4">Glutaredoxin domain-containing protein</fullName>
    </recommendedName>
</protein>
<keyword evidence="1" id="KW-1133">Transmembrane helix</keyword>
<dbReference type="InterPro" id="IPR036249">
    <property type="entry name" value="Thioredoxin-like_sf"/>
</dbReference>
<dbReference type="Gene3D" id="3.40.30.10">
    <property type="entry name" value="Glutaredoxin"/>
    <property type="match status" value="1"/>
</dbReference>
<organism evidence="2 3">
    <name type="scientific">Candidatus Berkelbacteria bacterium Athens1014_28</name>
    <dbReference type="NCBI Taxonomy" id="2017145"/>
    <lineage>
        <taxon>Bacteria</taxon>
        <taxon>Candidatus Berkelbacteria</taxon>
    </lineage>
</organism>
<name>A0A554LLP8_9BACT</name>
<dbReference type="SUPFAM" id="SSF52833">
    <property type="entry name" value="Thioredoxin-like"/>
    <property type="match status" value="1"/>
</dbReference>
<proteinExistence type="predicted"/>
<evidence type="ECO:0008006" key="4">
    <source>
        <dbReference type="Google" id="ProtNLM"/>
    </source>
</evidence>
<dbReference type="AlphaFoldDB" id="A0A554LLP8"/>
<accession>A0A554LLP8</accession>
<evidence type="ECO:0000256" key="1">
    <source>
        <dbReference type="SAM" id="Phobius"/>
    </source>
</evidence>
<keyword evidence="1" id="KW-0812">Transmembrane</keyword>